<dbReference type="AlphaFoldDB" id="A0A3P7KX83"/>
<feature type="domain" description="Cadherin" evidence="9">
    <location>
        <begin position="369"/>
        <end position="444"/>
    </location>
</feature>
<evidence type="ECO:0000256" key="5">
    <source>
        <dbReference type="ARBA" id="ARBA00022989"/>
    </source>
</evidence>
<evidence type="ECO:0000256" key="1">
    <source>
        <dbReference type="ARBA" id="ARBA00004167"/>
    </source>
</evidence>
<evidence type="ECO:0000256" key="3">
    <source>
        <dbReference type="ARBA" id="ARBA00022737"/>
    </source>
</evidence>
<name>A0A3P7KX83_DIBLA</name>
<evidence type="ECO:0000259" key="9">
    <source>
        <dbReference type="PROSITE" id="PS50268"/>
    </source>
</evidence>
<dbReference type="Gene3D" id="2.60.40.60">
    <property type="entry name" value="Cadherins"/>
    <property type="match status" value="4"/>
</dbReference>
<dbReference type="PROSITE" id="PS00232">
    <property type="entry name" value="CADHERIN_1"/>
    <property type="match status" value="1"/>
</dbReference>
<dbReference type="PANTHER" id="PTHR24028">
    <property type="entry name" value="CADHERIN-87A"/>
    <property type="match status" value="1"/>
</dbReference>
<dbReference type="SMART" id="SM00112">
    <property type="entry name" value="CA"/>
    <property type="match status" value="2"/>
</dbReference>
<keyword evidence="7" id="KW-0325">Glycoprotein</keyword>
<dbReference type="PRINTS" id="PR00205">
    <property type="entry name" value="CADHERIN"/>
</dbReference>
<sequence>MYGLGPAYEVGKSTLAARSVPSHSNDSLELLFHIDPTSSVIRVANSQWLDREVLCPFASGNNKECSLAYAVSISAKAKTPLRLTPQQSWIRVKIVVEDINDNAPRFQAINDSELATASQTACNLHLQLSEAVQIGTKLKLPDAIDLDSQANGLPIYQFTCQDPDQVGDTFTLRQSRAENGVNRIWLLLSNPLDYERQAAYNCTLTACDSGTPILCSSLHVCITVHDSYFRVDSKTGDLILKRRLTGGTKYHFWAEARDGGEPESRSARIPVSVLVTDVNNHAPRIDVLPAAVRVQVGGKSTTAGDSVRSVMSQVRSAPCELTYGFADSSEGNRACDQHSLVRIFEDNIAPSSIAFLRVSDEDKGENARESLPVGSNVIQLGVKDQDSLPRGSSKASPAVVTDLLLLKFSLDSNKTLPFAIDTLSGRIYSTEQLDAETRTEYNLTSPMKGFICKYMLPIVAPY</sequence>
<dbReference type="PANTHER" id="PTHR24028:SF328">
    <property type="entry name" value="CADHERIN-3"/>
    <property type="match status" value="1"/>
</dbReference>
<dbReference type="SUPFAM" id="SSF49313">
    <property type="entry name" value="Cadherin-like"/>
    <property type="match status" value="2"/>
</dbReference>
<dbReference type="EMBL" id="UYRU01047649">
    <property type="protein sequence ID" value="VDN09725.1"/>
    <property type="molecule type" value="Genomic_DNA"/>
</dbReference>
<evidence type="ECO:0000256" key="8">
    <source>
        <dbReference type="PROSITE-ProRule" id="PRU00043"/>
    </source>
</evidence>
<keyword evidence="11" id="KW-1185">Reference proteome</keyword>
<keyword evidence="6" id="KW-0472">Membrane</keyword>
<dbReference type="PROSITE" id="PS50268">
    <property type="entry name" value="CADHERIN_2"/>
    <property type="match status" value="3"/>
</dbReference>
<protein>
    <recommendedName>
        <fullName evidence="9">Cadherin domain-containing protein</fullName>
    </recommendedName>
</protein>
<dbReference type="Pfam" id="PF00028">
    <property type="entry name" value="Cadherin"/>
    <property type="match status" value="1"/>
</dbReference>
<dbReference type="InterPro" id="IPR050174">
    <property type="entry name" value="Protocadherin/Cadherin-CA"/>
</dbReference>
<dbReference type="GO" id="GO:0007156">
    <property type="term" value="P:homophilic cell adhesion via plasma membrane adhesion molecules"/>
    <property type="evidence" value="ECO:0007669"/>
    <property type="project" value="InterPro"/>
</dbReference>
<evidence type="ECO:0000313" key="10">
    <source>
        <dbReference type="EMBL" id="VDN09725.1"/>
    </source>
</evidence>
<dbReference type="GO" id="GO:0005886">
    <property type="term" value="C:plasma membrane"/>
    <property type="evidence" value="ECO:0007669"/>
    <property type="project" value="InterPro"/>
</dbReference>
<dbReference type="GO" id="GO:0005509">
    <property type="term" value="F:calcium ion binding"/>
    <property type="evidence" value="ECO:0007669"/>
    <property type="project" value="UniProtKB-UniRule"/>
</dbReference>
<evidence type="ECO:0000313" key="11">
    <source>
        <dbReference type="Proteomes" id="UP000281553"/>
    </source>
</evidence>
<keyword evidence="2" id="KW-0812">Transmembrane</keyword>
<dbReference type="CDD" id="cd11304">
    <property type="entry name" value="Cadherin_repeat"/>
    <property type="match status" value="4"/>
</dbReference>
<feature type="domain" description="Cadherin" evidence="9">
    <location>
        <begin position="32"/>
        <end position="106"/>
    </location>
</feature>
<evidence type="ECO:0000256" key="6">
    <source>
        <dbReference type="ARBA" id="ARBA00023136"/>
    </source>
</evidence>
<dbReference type="InterPro" id="IPR015919">
    <property type="entry name" value="Cadherin-like_sf"/>
</dbReference>
<keyword evidence="3" id="KW-0677">Repeat</keyword>
<dbReference type="OrthoDB" id="6252479at2759"/>
<evidence type="ECO:0000256" key="4">
    <source>
        <dbReference type="ARBA" id="ARBA00022837"/>
    </source>
</evidence>
<proteinExistence type="predicted"/>
<accession>A0A3P7KX83</accession>
<evidence type="ECO:0000256" key="7">
    <source>
        <dbReference type="ARBA" id="ARBA00023180"/>
    </source>
</evidence>
<dbReference type="InterPro" id="IPR020894">
    <property type="entry name" value="Cadherin_CS"/>
</dbReference>
<dbReference type="InterPro" id="IPR002126">
    <property type="entry name" value="Cadherin-like_dom"/>
</dbReference>
<feature type="domain" description="Cadherin" evidence="9">
    <location>
        <begin position="120"/>
        <end position="285"/>
    </location>
</feature>
<evidence type="ECO:0000256" key="2">
    <source>
        <dbReference type="ARBA" id="ARBA00022692"/>
    </source>
</evidence>
<reference evidence="10 11" key="1">
    <citation type="submission" date="2018-11" db="EMBL/GenBank/DDBJ databases">
        <authorList>
            <consortium name="Pathogen Informatics"/>
        </authorList>
    </citation>
    <scope>NUCLEOTIDE SEQUENCE [LARGE SCALE GENOMIC DNA]</scope>
</reference>
<gene>
    <name evidence="10" type="ORF">DILT_LOCUS5556</name>
</gene>
<keyword evidence="4 8" id="KW-0106">Calcium</keyword>
<organism evidence="10 11">
    <name type="scientific">Dibothriocephalus latus</name>
    <name type="common">Fish tapeworm</name>
    <name type="synonym">Diphyllobothrium latum</name>
    <dbReference type="NCBI Taxonomy" id="60516"/>
    <lineage>
        <taxon>Eukaryota</taxon>
        <taxon>Metazoa</taxon>
        <taxon>Spiralia</taxon>
        <taxon>Lophotrochozoa</taxon>
        <taxon>Platyhelminthes</taxon>
        <taxon>Cestoda</taxon>
        <taxon>Eucestoda</taxon>
        <taxon>Diphyllobothriidea</taxon>
        <taxon>Diphyllobothriidae</taxon>
        <taxon>Dibothriocephalus</taxon>
    </lineage>
</organism>
<keyword evidence="5" id="KW-1133">Transmembrane helix</keyword>
<comment type="subcellular location">
    <subcellularLocation>
        <location evidence="1">Membrane</location>
        <topology evidence="1">Single-pass membrane protein</topology>
    </subcellularLocation>
</comment>
<dbReference type="Proteomes" id="UP000281553">
    <property type="component" value="Unassembled WGS sequence"/>
</dbReference>